<reference evidence="2" key="1">
    <citation type="submission" date="2015-03" db="EMBL/GenBank/DDBJ databases">
        <title>Characterization of two novel Thaumarchaeota isolated from the Northern Adriatic Sea.</title>
        <authorList>
            <person name="Bayer B."/>
            <person name="Vojvoda J."/>
            <person name="Offre P."/>
            <person name="Srivastava A."/>
            <person name="Elisabeth N."/>
            <person name="Garcia J.A.L."/>
            <person name="Schleper C."/>
            <person name="Herndl G.J."/>
        </authorList>
    </citation>
    <scope>NUCLEOTIDE SEQUENCE [LARGE SCALE GENOMIC DNA]</scope>
    <source>
        <strain evidence="2">NF5</strain>
    </source>
</reference>
<dbReference type="HOGENOM" id="CLU_1248241_0_0_2"/>
<evidence type="ECO:0000313" key="2">
    <source>
        <dbReference type="Proteomes" id="UP000032408"/>
    </source>
</evidence>
<sequence>MELDEQLIKMGKLCSIYEKQFLQFSDIVPYVDNDWTLTKSPLLASILLGIGPQIEAMTKIIFNALGFTTEKNKPGFWDYYPELNQKRMFTSHSVILKNSAYQGYKILHPFNELGSNTDNVMWWEAYNKLKHSLPEGLEYGSLQNTIHGLAALSSLLHIAYEIKLNLTKERDFILDSKNWHITNLGVFEGRNEWPPVQNPLHKILDWKSELFFFDNVLTLRV</sequence>
<evidence type="ECO:0000313" key="1">
    <source>
        <dbReference type="EMBL" id="AJW71033.1"/>
    </source>
</evidence>
<dbReference type="EMBL" id="CP011070">
    <property type="protein sequence ID" value="AJW71033.1"/>
    <property type="molecule type" value="Genomic_DNA"/>
</dbReference>
<proteinExistence type="predicted"/>
<gene>
    <name evidence="1" type="ORF">NADRNF5_1347</name>
</gene>
<dbReference type="STRING" id="1580092.NADRNF5_1347"/>
<accession>A0A0D5C3A0</accession>
<protein>
    <submittedName>
        <fullName evidence="1">Uncharacterized protein</fullName>
    </submittedName>
</protein>
<reference evidence="1 2" key="2">
    <citation type="journal article" date="2016" name="ISME J.">
        <title>Physiological and genomic characterization of two novel marine thaumarchaeal strains indicates niche differentiation.</title>
        <authorList>
            <person name="Bayer B."/>
            <person name="Vojvoda J."/>
            <person name="Offre P."/>
            <person name="Alves R.J."/>
            <person name="Elisabeth N.H."/>
            <person name="Garcia J.A."/>
            <person name="Volland J.M."/>
            <person name="Srivastava A."/>
            <person name="Schleper C."/>
            <person name="Herndl G.J."/>
        </authorList>
    </citation>
    <scope>NUCLEOTIDE SEQUENCE [LARGE SCALE GENOMIC DNA]</scope>
    <source>
        <strain evidence="1 2">NF5</strain>
    </source>
</reference>
<organism evidence="1 2">
    <name type="scientific">Nitrosopumilus adriaticus</name>
    <dbReference type="NCBI Taxonomy" id="1580092"/>
    <lineage>
        <taxon>Archaea</taxon>
        <taxon>Nitrososphaerota</taxon>
        <taxon>Nitrososphaeria</taxon>
        <taxon>Nitrosopumilales</taxon>
        <taxon>Nitrosopumilaceae</taxon>
        <taxon>Nitrosopumilus</taxon>
    </lineage>
</organism>
<dbReference type="AlphaFoldDB" id="A0A0D5C3A0"/>
<dbReference type="KEGG" id="nin:NADRNF5_1347"/>
<keyword evidence="2" id="KW-1185">Reference proteome</keyword>
<name>A0A0D5C3A0_9ARCH</name>
<dbReference type="Proteomes" id="UP000032408">
    <property type="component" value="Chromosome"/>
</dbReference>